<dbReference type="PANTHER" id="PTHR43464">
    <property type="entry name" value="METHYLTRANSFERASE"/>
    <property type="match status" value="1"/>
</dbReference>
<reference evidence="7" key="1">
    <citation type="journal article" date="2019" name="Int. J. Syst. Evol. Microbiol.">
        <title>The Global Catalogue of Microorganisms (GCM) 10K type strain sequencing project: providing services to taxonomists for standard genome sequencing and annotation.</title>
        <authorList>
            <consortium name="The Broad Institute Genomics Platform"/>
            <consortium name="The Broad Institute Genome Sequencing Center for Infectious Disease"/>
            <person name="Wu L."/>
            <person name="Ma J."/>
        </authorList>
    </citation>
    <scope>NUCLEOTIDE SEQUENCE [LARGE SCALE GENOMIC DNA]</scope>
    <source>
        <strain evidence="7">NCAIM B.02333</strain>
    </source>
</reference>
<dbReference type="EC" id="2.1.1.64" evidence="6"/>
<keyword evidence="7" id="KW-1185">Reference proteome</keyword>
<dbReference type="Proteomes" id="UP001595685">
    <property type="component" value="Unassembled WGS sequence"/>
</dbReference>
<name>A0ABV7WB81_9MICO</name>
<dbReference type="GO" id="GO:0061542">
    <property type="term" value="F:3-demethylubiquinol 3-O-methyltransferase activity"/>
    <property type="evidence" value="ECO:0007669"/>
    <property type="project" value="UniProtKB-EC"/>
</dbReference>
<accession>A0ABV7WB81</accession>
<keyword evidence="3" id="KW-0949">S-adenosyl-L-methionine</keyword>
<sequence length="235" mass="24473">MTSQTHGQDHHGSGSTGTDGVQDVDAVVAEMMRQEFWDARYAGEGLAWSGDPNPQLVAEVADLEPGRALDVGCGEGGDAVWLARRGWDVTAADLSPLALVKVEAVAAAAGVGDRVRTLHLDAVAQAPEPAAYDLVSAAFLHLPPEPRAAAIAGLAAAVAPGGTLLWVAHSPLDLALPGHGPRPPQLMPTETEVAAALDPQAWSLEVVEARPRTRTGEDGTEVLHHDVVVRARRTG</sequence>
<comment type="caution">
    <text evidence="6">The sequence shown here is derived from an EMBL/GenBank/DDBJ whole genome shotgun (WGS) entry which is preliminary data.</text>
</comment>
<organism evidence="6 7">
    <name type="scientific">Aquipuribacter hungaricus</name>
    <dbReference type="NCBI Taxonomy" id="545624"/>
    <lineage>
        <taxon>Bacteria</taxon>
        <taxon>Bacillati</taxon>
        <taxon>Actinomycetota</taxon>
        <taxon>Actinomycetes</taxon>
        <taxon>Micrococcales</taxon>
        <taxon>Intrasporangiaceae</taxon>
        <taxon>Aquipuribacter</taxon>
    </lineage>
</organism>
<dbReference type="SUPFAM" id="SSF53335">
    <property type="entry name" value="S-adenosyl-L-methionine-dependent methyltransferases"/>
    <property type="match status" value="1"/>
</dbReference>
<dbReference type="GO" id="GO:0032259">
    <property type="term" value="P:methylation"/>
    <property type="evidence" value="ECO:0007669"/>
    <property type="project" value="UniProtKB-KW"/>
</dbReference>
<keyword evidence="2 6" id="KW-0808">Transferase</keyword>
<keyword evidence="1 6" id="KW-0489">Methyltransferase</keyword>
<proteinExistence type="predicted"/>
<dbReference type="PANTHER" id="PTHR43464:SF19">
    <property type="entry name" value="UBIQUINONE BIOSYNTHESIS O-METHYLTRANSFERASE, MITOCHONDRIAL"/>
    <property type="match status" value="1"/>
</dbReference>
<dbReference type="EMBL" id="JBHRWW010000001">
    <property type="protein sequence ID" value="MFC3687069.1"/>
    <property type="molecule type" value="Genomic_DNA"/>
</dbReference>
<dbReference type="Gene3D" id="3.40.50.150">
    <property type="entry name" value="Vaccinia Virus protein VP39"/>
    <property type="match status" value="1"/>
</dbReference>
<dbReference type="CDD" id="cd02440">
    <property type="entry name" value="AdoMet_MTases"/>
    <property type="match status" value="1"/>
</dbReference>
<dbReference type="GO" id="GO:0102208">
    <property type="term" value="F:2-polyprenyl-6-hydroxyphenol methylase activity"/>
    <property type="evidence" value="ECO:0007669"/>
    <property type="project" value="UniProtKB-EC"/>
</dbReference>
<dbReference type="InterPro" id="IPR029063">
    <property type="entry name" value="SAM-dependent_MTases_sf"/>
</dbReference>
<evidence type="ECO:0000256" key="4">
    <source>
        <dbReference type="SAM" id="MobiDB-lite"/>
    </source>
</evidence>
<evidence type="ECO:0000313" key="6">
    <source>
        <dbReference type="EMBL" id="MFC3687069.1"/>
    </source>
</evidence>
<dbReference type="RefSeq" id="WP_340289339.1">
    <property type="nucleotide sequence ID" value="NZ_JBBEOI010000007.1"/>
</dbReference>
<feature type="domain" description="Methyltransferase" evidence="5">
    <location>
        <begin position="69"/>
        <end position="162"/>
    </location>
</feature>
<evidence type="ECO:0000256" key="2">
    <source>
        <dbReference type="ARBA" id="ARBA00022679"/>
    </source>
</evidence>
<evidence type="ECO:0000259" key="5">
    <source>
        <dbReference type="Pfam" id="PF13649"/>
    </source>
</evidence>
<evidence type="ECO:0000313" key="7">
    <source>
        <dbReference type="Proteomes" id="UP001595685"/>
    </source>
</evidence>
<evidence type="ECO:0000256" key="1">
    <source>
        <dbReference type="ARBA" id="ARBA00022603"/>
    </source>
</evidence>
<dbReference type="InterPro" id="IPR041698">
    <property type="entry name" value="Methyltransf_25"/>
</dbReference>
<gene>
    <name evidence="6" type="ORF">ACFOLH_01795</name>
</gene>
<dbReference type="Pfam" id="PF13649">
    <property type="entry name" value="Methyltransf_25"/>
    <property type="match status" value="1"/>
</dbReference>
<evidence type="ECO:0000256" key="3">
    <source>
        <dbReference type="ARBA" id="ARBA00022691"/>
    </source>
</evidence>
<dbReference type="EC" id="2.1.1.222" evidence="6"/>
<protein>
    <submittedName>
        <fullName evidence="6">Class I SAM-dependent methyltransferase</fullName>
        <ecNumber evidence="6">2.1.1.222</ecNumber>
        <ecNumber evidence="6">2.1.1.64</ecNumber>
    </submittedName>
</protein>
<feature type="region of interest" description="Disordered" evidence="4">
    <location>
        <begin position="1"/>
        <end position="21"/>
    </location>
</feature>